<reference evidence="4" key="1">
    <citation type="submission" date="2017-02" db="UniProtKB">
        <authorList>
            <consortium name="WormBaseParasite"/>
        </authorList>
    </citation>
    <scope>IDENTIFICATION</scope>
</reference>
<dbReference type="SUPFAM" id="SSF54791">
    <property type="entry name" value="Eukaryotic type KH-domain (KH-domain type I)"/>
    <property type="match status" value="1"/>
</dbReference>
<organism evidence="3 4">
    <name type="scientific">Strongyloides papillosus</name>
    <name type="common">Intestinal threadworm</name>
    <dbReference type="NCBI Taxonomy" id="174720"/>
    <lineage>
        <taxon>Eukaryota</taxon>
        <taxon>Metazoa</taxon>
        <taxon>Ecdysozoa</taxon>
        <taxon>Nematoda</taxon>
        <taxon>Chromadorea</taxon>
        <taxon>Rhabditida</taxon>
        <taxon>Tylenchina</taxon>
        <taxon>Panagrolaimomorpha</taxon>
        <taxon>Strongyloidoidea</taxon>
        <taxon>Strongyloididae</taxon>
        <taxon>Strongyloides</taxon>
    </lineage>
</organism>
<dbReference type="PANTHER" id="PTHR11208">
    <property type="entry name" value="RNA-BINDING PROTEIN RELATED"/>
    <property type="match status" value="1"/>
</dbReference>
<dbReference type="InterPro" id="IPR055256">
    <property type="entry name" value="KH_1_KHDC4/BBP-like"/>
</dbReference>
<dbReference type="AlphaFoldDB" id="A0A0N5CH86"/>
<dbReference type="InterPro" id="IPR045071">
    <property type="entry name" value="BBP-like"/>
</dbReference>
<sequence>MVEIKIRKNYIPVDKYSDYNFVGRILGSRGLTANVLEHRSGCKIMIRGRRSMKDKSNEQNFIGIPNYQHLNELLNKDVVPASGNTDNLKKSQLVKLALNWLF</sequence>
<evidence type="ECO:0000256" key="1">
    <source>
        <dbReference type="ARBA" id="ARBA00022884"/>
    </source>
</evidence>
<dbReference type="Pfam" id="PF22675">
    <property type="entry name" value="KH-I_KHDC4-BBP"/>
    <property type="match status" value="1"/>
</dbReference>
<evidence type="ECO:0000313" key="3">
    <source>
        <dbReference type="Proteomes" id="UP000046392"/>
    </source>
</evidence>
<dbReference type="Proteomes" id="UP000046392">
    <property type="component" value="Unplaced"/>
</dbReference>
<accession>A0A0N5CH86</accession>
<evidence type="ECO:0000259" key="2">
    <source>
        <dbReference type="Pfam" id="PF22675"/>
    </source>
</evidence>
<keyword evidence="1" id="KW-0694">RNA-binding</keyword>
<name>A0A0N5CH86_STREA</name>
<dbReference type="WBParaSite" id="SPAL_0001720600.1">
    <property type="protein sequence ID" value="SPAL_0001720600.1"/>
    <property type="gene ID" value="SPAL_0001720600"/>
</dbReference>
<dbReference type="InterPro" id="IPR036612">
    <property type="entry name" value="KH_dom_type_1_sf"/>
</dbReference>
<dbReference type="GO" id="GO:0048024">
    <property type="term" value="P:regulation of mRNA splicing, via spliceosome"/>
    <property type="evidence" value="ECO:0007669"/>
    <property type="project" value="TreeGrafter"/>
</dbReference>
<evidence type="ECO:0000313" key="4">
    <source>
        <dbReference type="WBParaSite" id="SPAL_0001720600.1"/>
    </source>
</evidence>
<dbReference type="STRING" id="174720.A0A0N5CH86"/>
<keyword evidence="3" id="KW-1185">Reference proteome</keyword>
<protein>
    <submittedName>
        <fullName evidence="4">KH domain-containing protein</fullName>
    </submittedName>
</protein>
<proteinExistence type="predicted"/>
<dbReference type="PANTHER" id="PTHR11208:SF125">
    <property type="entry name" value="KH DOMAIN-CONTAINING RNA-BINDING PROTEIN QKI"/>
    <property type="match status" value="1"/>
</dbReference>
<dbReference type="GO" id="GO:0005634">
    <property type="term" value="C:nucleus"/>
    <property type="evidence" value="ECO:0007669"/>
    <property type="project" value="TreeGrafter"/>
</dbReference>
<dbReference type="Gene3D" id="3.30.1370.10">
    <property type="entry name" value="K Homology domain, type 1"/>
    <property type="match status" value="1"/>
</dbReference>
<dbReference type="GO" id="GO:0003729">
    <property type="term" value="F:mRNA binding"/>
    <property type="evidence" value="ECO:0007669"/>
    <property type="project" value="TreeGrafter"/>
</dbReference>
<feature type="domain" description="KHDC4/BBP-like KH-domain type I" evidence="2">
    <location>
        <begin position="16"/>
        <end position="58"/>
    </location>
</feature>